<keyword evidence="2" id="KW-1133">Transmembrane helix</keyword>
<dbReference type="InterPro" id="IPR006757">
    <property type="entry name" value="OGF_rcpt"/>
</dbReference>
<dbReference type="InterPro" id="IPR039574">
    <property type="entry name" value="OGFr"/>
</dbReference>
<sequence>MTRKARQKKTILMLQKHQAWIHFNLCNYLQIDLLMVFLFLLSGVYIDQFHIEWYAKYDQLEFVHSYIQWLFPLQEPGMNYEASTLTKEEIKEFCQNSSAKANLLKSYELMLDFYGIRLCDENTGEVERASNWRDRFDNLNSHTHNNLRITRILKCQGTLGYPHYQAPLVRFFLKETLVHKELPNVKESVLNYFVFAVLDKKQRRRLLKFAYLNYDRKDEFVWCPKKIQMMWSEQSASKPQKRVKGKKEVCEYFSLDKEDEAKDQTN</sequence>
<evidence type="ECO:0000256" key="2">
    <source>
        <dbReference type="SAM" id="Phobius"/>
    </source>
</evidence>
<dbReference type="GO" id="GO:0140625">
    <property type="term" value="F:opioid growth factor receptor activity"/>
    <property type="evidence" value="ECO:0007669"/>
    <property type="project" value="InterPro"/>
</dbReference>
<proteinExistence type="inferred from homology"/>
<dbReference type="GeneTree" id="ENSGT00390000018730"/>
<dbReference type="Proteomes" id="UP000694568">
    <property type="component" value="Unplaced"/>
</dbReference>
<reference evidence="4" key="2">
    <citation type="submission" date="2025-09" db="UniProtKB">
        <authorList>
            <consortium name="Ensembl"/>
        </authorList>
    </citation>
    <scope>IDENTIFICATION</scope>
</reference>
<evidence type="ECO:0000313" key="5">
    <source>
        <dbReference type="Proteomes" id="UP000694568"/>
    </source>
</evidence>
<comment type="similarity">
    <text evidence="1">Belongs to the opioid growth factor receptor family.</text>
</comment>
<dbReference type="GO" id="GO:0016020">
    <property type="term" value="C:membrane"/>
    <property type="evidence" value="ECO:0007669"/>
    <property type="project" value="InterPro"/>
</dbReference>
<keyword evidence="2" id="KW-0472">Membrane</keyword>
<evidence type="ECO:0000313" key="4">
    <source>
        <dbReference type="Ensembl" id="ENSSLUP00000045442.1"/>
    </source>
</evidence>
<dbReference type="PANTHER" id="PTHR14015:SF1">
    <property type="entry name" value="OPIOID GROWTH FACTOR RECEPTOR"/>
    <property type="match status" value="1"/>
</dbReference>
<dbReference type="PANTHER" id="PTHR14015">
    <property type="entry name" value="OPIOID GROWTH FACTOR RECEPTOR OGFR ZETA-TYPE OPIOID RECEPTOR"/>
    <property type="match status" value="1"/>
</dbReference>
<evidence type="ECO:0000256" key="1">
    <source>
        <dbReference type="ARBA" id="ARBA00010365"/>
    </source>
</evidence>
<dbReference type="Ensembl" id="ENSSLUT00000046863.1">
    <property type="protein sequence ID" value="ENSSLUP00000045442.1"/>
    <property type="gene ID" value="ENSSLUG00000020094.1"/>
</dbReference>
<evidence type="ECO:0000259" key="3">
    <source>
        <dbReference type="Pfam" id="PF04664"/>
    </source>
</evidence>
<dbReference type="Pfam" id="PF04664">
    <property type="entry name" value="OGFr_N"/>
    <property type="match status" value="1"/>
</dbReference>
<name>A0A8D0A3L9_SANLU</name>
<feature type="domain" description="Opioid growth factor receptor (OGFr) conserved" evidence="3">
    <location>
        <begin position="42"/>
        <end position="226"/>
    </location>
</feature>
<keyword evidence="5" id="KW-1185">Reference proteome</keyword>
<feature type="transmembrane region" description="Helical" evidence="2">
    <location>
        <begin position="21"/>
        <end position="46"/>
    </location>
</feature>
<protein>
    <submittedName>
        <fullName evidence="4">Opioid growth factor receptor 2</fullName>
    </submittedName>
</protein>
<accession>A0A8D0A3L9</accession>
<keyword evidence="2" id="KW-0812">Transmembrane</keyword>
<dbReference type="AlphaFoldDB" id="A0A8D0A3L9"/>
<organism evidence="4 5">
    <name type="scientific">Sander lucioperca</name>
    <name type="common">Pike-perch</name>
    <name type="synonym">Perca lucioperca</name>
    <dbReference type="NCBI Taxonomy" id="283035"/>
    <lineage>
        <taxon>Eukaryota</taxon>
        <taxon>Metazoa</taxon>
        <taxon>Chordata</taxon>
        <taxon>Craniata</taxon>
        <taxon>Vertebrata</taxon>
        <taxon>Euteleostomi</taxon>
        <taxon>Actinopterygii</taxon>
        <taxon>Neopterygii</taxon>
        <taxon>Teleostei</taxon>
        <taxon>Neoteleostei</taxon>
        <taxon>Acanthomorphata</taxon>
        <taxon>Eupercaria</taxon>
        <taxon>Perciformes</taxon>
        <taxon>Percoidei</taxon>
        <taxon>Percidae</taxon>
        <taxon>Luciopercinae</taxon>
        <taxon>Sander</taxon>
    </lineage>
</organism>
<reference evidence="4" key="1">
    <citation type="submission" date="2025-08" db="UniProtKB">
        <authorList>
            <consortium name="Ensembl"/>
        </authorList>
    </citation>
    <scope>IDENTIFICATION</scope>
</reference>